<name>A0A3Q8Q3X2_9VIRU</name>
<dbReference type="Proteomes" id="UP000277970">
    <property type="component" value="Segment"/>
</dbReference>
<dbReference type="EMBL" id="MK064565">
    <property type="protein sequence ID" value="AZI75915.1"/>
    <property type="molecule type" value="Genomic_DNA"/>
</dbReference>
<organism evidence="1">
    <name type="scientific">Sulfolobales Beppu rod-shaped virus 1</name>
    <dbReference type="NCBI Taxonomy" id="2493121"/>
    <lineage>
        <taxon>Viruses</taxon>
        <taxon>Adnaviria</taxon>
        <taxon>Zilligvirae</taxon>
        <taxon>Taleaviricota</taxon>
        <taxon>Tokiviricetes</taxon>
        <taxon>Ligamenvirales</taxon>
        <taxon>Rudiviridae</taxon>
        <taxon>Japarudivirus</taxon>
        <taxon>Japarudivirus beppuense</taxon>
        <taxon>Japarudivirus SBRV1</taxon>
    </lineage>
</organism>
<protein>
    <submittedName>
        <fullName evidence="1">Uncharacterized protein</fullName>
    </submittedName>
</protein>
<evidence type="ECO:0000313" key="2">
    <source>
        <dbReference type="Proteomes" id="UP000277970"/>
    </source>
</evidence>
<keyword evidence="2" id="KW-1185">Reference proteome</keyword>
<accession>A0A3Q8Q3X2</accession>
<gene>
    <name evidence="1" type="ORF">SBRV1_gp26</name>
</gene>
<reference evidence="1" key="1">
    <citation type="journal article" date="2018" name="Environ. Microbiol.">
        <title>New archaeal viruses discovered by metagenomic analysis of viral communities in enrichment cultures.</title>
        <authorList>
            <person name="Liu Y."/>
            <person name="Brandt D."/>
            <person name="Ishino S."/>
            <person name="Ishino Y."/>
            <person name="Koonin E.V."/>
            <person name="Kalinowski J."/>
            <person name="Krupovic M."/>
            <person name="Prangishvili D."/>
        </authorList>
    </citation>
    <scope>NUCLEOTIDE SEQUENCE [LARGE SCALE GENOMIC DNA]</scope>
</reference>
<proteinExistence type="predicted"/>
<sequence>MLDCLILQEKKQVLHQLRVLKDYSKNLYTQYLNSTLHFMRKKIKKISLERD</sequence>
<evidence type="ECO:0000313" key="1">
    <source>
        <dbReference type="EMBL" id="AZI75915.1"/>
    </source>
</evidence>